<evidence type="ECO:0000313" key="3">
    <source>
        <dbReference type="EMBL" id="MCW6034800.1"/>
    </source>
</evidence>
<dbReference type="EMBL" id="JAIHOM010000002">
    <property type="protein sequence ID" value="MCW6034800.1"/>
    <property type="molecule type" value="Genomic_DNA"/>
</dbReference>
<feature type="region of interest" description="Disordered" evidence="1">
    <location>
        <begin position="117"/>
        <end position="148"/>
    </location>
</feature>
<dbReference type="Proteomes" id="UP001526426">
    <property type="component" value="Unassembled WGS sequence"/>
</dbReference>
<reference evidence="3 4" key="1">
    <citation type="submission" date="2021-08" db="EMBL/GenBank/DDBJ databases">
        <title>Draft genome sequence of Spirulina subsalsa with high tolerance to salinity and hype-accumulation of phycocyanin.</title>
        <authorList>
            <person name="Pei H."/>
            <person name="Jiang L."/>
        </authorList>
    </citation>
    <scope>NUCLEOTIDE SEQUENCE [LARGE SCALE GENOMIC DNA]</scope>
    <source>
        <strain evidence="3 4">FACHB-351</strain>
    </source>
</reference>
<feature type="compositionally biased region" description="Basic and acidic residues" evidence="1">
    <location>
        <begin position="138"/>
        <end position="148"/>
    </location>
</feature>
<organism evidence="3 4">
    <name type="scientific">Spirulina subsalsa FACHB-351</name>
    <dbReference type="NCBI Taxonomy" id="234711"/>
    <lineage>
        <taxon>Bacteria</taxon>
        <taxon>Bacillati</taxon>
        <taxon>Cyanobacteriota</taxon>
        <taxon>Cyanophyceae</taxon>
        <taxon>Spirulinales</taxon>
        <taxon>Spirulinaceae</taxon>
        <taxon>Spirulina</taxon>
    </lineage>
</organism>
<dbReference type="InterPro" id="IPR000253">
    <property type="entry name" value="FHA_dom"/>
</dbReference>
<dbReference type="PROSITE" id="PS50006">
    <property type="entry name" value="FHA_DOMAIN"/>
    <property type="match status" value="1"/>
</dbReference>
<evidence type="ECO:0000313" key="4">
    <source>
        <dbReference type="Proteomes" id="UP001526426"/>
    </source>
</evidence>
<name>A0ABT3KZY8_9CYAN</name>
<feature type="domain" description="FHA" evidence="2">
    <location>
        <begin position="44"/>
        <end position="93"/>
    </location>
</feature>
<comment type="caution">
    <text evidence="3">The sequence shown here is derived from an EMBL/GenBank/DDBJ whole genome shotgun (WGS) entry which is preliminary data.</text>
</comment>
<evidence type="ECO:0000259" key="2">
    <source>
        <dbReference type="PROSITE" id="PS50006"/>
    </source>
</evidence>
<proteinExistence type="predicted"/>
<dbReference type="SMART" id="SM00240">
    <property type="entry name" value="FHA"/>
    <property type="match status" value="1"/>
</dbReference>
<dbReference type="InterPro" id="IPR008984">
    <property type="entry name" value="SMAD_FHA_dom_sf"/>
</dbReference>
<dbReference type="Pfam" id="PF00498">
    <property type="entry name" value="FHA"/>
    <property type="match status" value="1"/>
</dbReference>
<keyword evidence="4" id="KW-1185">Reference proteome</keyword>
<gene>
    <name evidence="3" type="ORF">K4A83_00715</name>
</gene>
<evidence type="ECO:0000256" key="1">
    <source>
        <dbReference type="SAM" id="MobiDB-lite"/>
    </source>
</evidence>
<protein>
    <submittedName>
        <fullName evidence="3">FHA domain-containing protein</fullName>
    </submittedName>
</protein>
<accession>A0ABT3KZY8</accession>
<dbReference type="Gene3D" id="2.60.200.20">
    <property type="match status" value="1"/>
</dbReference>
<sequence>MLESKTANVNPLNPNQASVITLTLLHPLQAVPVQSWTFEPNSVIRIGRSTDNEVVLYSAVVSRHHVEIRPGATTDWEIVNLGANGTYIDGKRITRTEVVNGMVIRLASSGPQIQIRIEQQDGDDTKSSSSKRPLPPLGEDRSKDTLIT</sequence>
<dbReference type="SUPFAM" id="SSF49879">
    <property type="entry name" value="SMAD/FHA domain"/>
    <property type="match status" value="1"/>
</dbReference>